<dbReference type="Proteomes" id="UP001434883">
    <property type="component" value="Unassembled WGS sequence"/>
</dbReference>
<organism evidence="1 2">
    <name type="scientific">Xenoophorus captivus</name>
    <dbReference type="NCBI Taxonomy" id="1517983"/>
    <lineage>
        <taxon>Eukaryota</taxon>
        <taxon>Metazoa</taxon>
        <taxon>Chordata</taxon>
        <taxon>Craniata</taxon>
        <taxon>Vertebrata</taxon>
        <taxon>Euteleostomi</taxon>
        <taxon>Actinopterygii</taxon>
        <taxon>Neopterygii</taxon>
        <taxon>Teleostei</taxon>
        <taxon>Neoteleostei</taxon>
        <taxon>Acanthomorphata</taxon>
        <taxon>Ovalentaria</taxon>
        <taxon>Atherinomorphae</taxon>
        <taxon>Cyprinodontiformes</taxon>
        <taxon>Goodeidae</taxon>
        <taxon>Xenoophorus</taxon>
    </lineage>
</organism>
<reference evidence="1 2" key="1">
    <citation type="submission" date="2021-06" db="EMBL/GenBank/DDBJ databases">
        <authorList>
            <person name="Palmer J.M."/>
        </authorList>
    </citation>
    <scope>NUCLEOTIDE SEQUENCE [LARGE SCALE GENOMIC DNA]</scope>
    <source>
        <strain evidence="1 2">XC_2019</strain>
        <tissue evidence="1">Muscle</tissue>
    </source>
</reference>
<gene>
    <name evidence="1" type="ORF">XENOCAPTIV_007395</name>
</gene>
<evidence type="ECO:0000313" key="2">
    <source>
        <dbReference type="Proteomes" id="UP001434883"/>
    </source>
</evidence>
<proteinExistence type="predicted"/>
<feature type="non-terminal residue" evidence="1">
    <location>
        <position position="1"/>
    </location>
</feature>
<protein>
    <submittedName>
        <fullName evidence="1">Uncharacterized protein</fullName>
    </submittedName>
</protein>
<keyword evidence="2" id="KW-1185">Reference proteome</keyword>
<evidence type="ECO:0000313" key="1">
    <source>
        <dbReference type="EMBL" id="MEQ2218732.1"/>
    </source>
</evidence>
<sequence length="155" mass="16969">LISQSHKVQEEVVPGNHSTGYTNLKTSCSVLSLSFSNYSCGDQCGVWCKTCTQNCCQGFQRPAGQLSDFVLDLACTGDVTAVISFIRCMSPQIQTHLSLPILTQSFVSSRLCCLILSAAGYFVSAELTERIRVYLHLLAHCSLQILTKVTPLRCI</sequence>
<accession>A0ABV0SDU4</accession>
<dbReference type="EMBL" id="JAHRIN010077459">
    <property type="protein sequence ID" value="MEQ2218732.1"/>
    <property type="molecule type" value="Genomic_DNA"/>
</dbReference>
<name>A0ABV0SDU4_9TELE</name>
<comment type="caution">
    <text evidence="1">The sequence shown here is derived from an EMBL/GenBank/DDBJ whole genome shotgun (WGS) entry which is preliminary data.</text>
</comment>